<dbReference type="Pfam" id="PF00248">
    <property type="entry name" value="Aldo_ket_red"/>
    <property type="match status" value="1"/>
</dbReference>
<sequence length="333" mass="37721">MNKNSIIPFGKTNLYVSRVGLGLAALGRPGYINLGHGSDLNNNYDIDVMQKNAAEVMDIAFKNGIHYFDTARSYGKGELFLKSWLDQQENTSKLVIGSKWGYEYTAEWNVKAEHHEIKSHNIDLLKKQWAESVTLLDDHLNIYHIHSATLESGVLDNEEVIQQLWDIKATGTVIGLSLSGEKQGETLEKALKIQREGEHLFQSVQATYNILERSASKMLEEAAYQGWGVIIKEVVANGRLTDRNEEEDFKPFKQKLTSIAQKHEVGIDAIAMAFVLSQPWVSVALSGASTPQMLLDNLKGAEVQLDMFDLQMLDEIFEESEIYWQKRKELDWN</sequence>
<keyword evidence="3" id="KW-1185">Reference proteome</keyword>
<proteinExistence type="predicted"/>
<dbReference type="CDD" id="cd19098">
    <property type="entry name" value="AKR_unchar"/>
    <property type="match status" value="1"/>
</dbReference>
<dbReference type="PANTHER" id="PTHR43312:SF1">
    <property type="entry name" value="NADP-DEPENDENT OXIDOREDUCTASE DOMAIN-CONTAINING PROTEIN"/>
    <property type="match status" value="1"/>
</dbReference>
<name>A0A7X9RTH4_9BACT</name>
<gene>
    <name evidence="2" type="ORF">HHU12_11090</name>
</gene>
<dbReference type="InterPro" id="IPR053135">
    <property type="entry name" value="AKR2_Oxidoreductase"/>
</dbReference>
<dbReference type="PANTHER" id="PTHR43312">
    <property type="entry name" value="D-THREO-ALDOSE 1-DEHYDROGENASE"/>
    <property type="match status" value="1"/>
</dbReference>
<dbReference type="EMBL" id="JABANE010000025">
    <property type="protein sequence ID" value="NME68505.1"/>
    <property type="molecule type" value="Genomic_DNA"/>
</dbReference>
<accession>A0A7X9RTH4</accession>
<evidence type="ECO:0000313" key="2">
    <source>
        <dbReference type="EMBL" id="NME68505.1"/>
    </source>
</evidence>
<feature type="domain" description="NADP-dependent oxidoreductase" evidence="1">
    <location>
        <begin position="48"/>
        <end position="316"/>
    </location>
</feature>
<protein>
    <submittedName>
        <fullName evidence="2">Aldo/keto reductase</fullName>
    </submittedName>
</protein>
<dbReference type="InterPro" id="IPR036812">
    <property type="entry name" value="NAD(P)_OxRdtase_dom_sf"/>
</dbReference>
<organism evidence="2 3">
    <name type="scientific">Flammeovirga aprica JL-4</name>
    <dbReference type="NCBI Taxonomy" id="694437"/>
    <lineage>
        <taxon>Bacteria</taxon>
        <taxon>Pseudomonadati</taxon>
        <taxon>Bacteroidota</taxon>
        <taxon>Cytophagia</taxon>
        <taxon>Cytophagales</taxon>
        <taxon>Flammeovirgaceae</taxon>
        <taxon>Flammeovirga</taxon>
    </lineage>
</organism>
<dbReference type="Gene3D" id="3.20.20.100">
    <property type="entry name" value="NADP-dependent oxidoreductase domain"/>
    <property type="match status" value="1"/>
</dbReference>
<comment type="caution">
    <text evidence="2">The sequence shown here is derived from an EMBL/GenBank/DDBJ whole genome shotgun (WGS) entry which is preliminary data.</text>
</comment>
<evidence type="ECO:0000259" key="1">
    <source>
        <dbReference type="Pfam" id="PF00248"/>
    </source>
</evidence>
<dbReference type="RefSeq" id="WP_169656810.1">
    <property type="nucleotide sequence ID" value="NZ_JABANE010000025.1"/>
</dbReference>
<evidence type="ECO:0000313" key="3">
    <source>
        <dbReference type="Proteomes" id="UP000576082"/>
    </source>
</evidence>
<dbReference type="SUPFAM" id="SSF51430">
    <property type="entry name" value="NAD(P)-linked oxidoreductase"/>
    <property type="match status" value="1"/>
</dbReference>
<reference evidence="2 3" key="1">
    <citation type="submission" date="2020-04" db="EMBL/GenBank/DDBJ databases">
        <title>Flammeovirga sp. SR4, a novel species isolated from seawater.</title>
        <authorList>
            <person name="Wang X."/>
        </authorList>
    </citation>
    <scope>NUCLEOTIDE SEQUENCE [LARGE SCALE GENOMIC DNA]</scope>
    <source>
        <strain evidence="2 3">ATCC 23126</strain>
    </source>
</reference>
<dbReference type="InterPro" id="IPR023210">
    <property type="entry name" value="NADP_OxRdtase_dom"/>
</dbReference>
<dbReference type="AlphaFoldDB" id="A0A7X9RTH4"/>
<dbReference type="Proteomes" id="UP000576082">
    <property type="component" value="Unassembled WGS sequence"/>
</dbReference>